<accession>A0A5B6WS50</accession>
<organism evidence="2 3">
    <name type="scientific">Gossypium australe</name>
    <dbReference type="NCBI Taxonomy" id="47621"/>
    <lineage>
        <taxon>Eukaryota</taxon>
        <taxon>Viridiplantae</taxon>
        <taxon>Streptophyta</taxon>
        <taxon>Embryophyta</taxon>
        <taxon>Tracheophyta</taxon>
        <taxon>Spermatophyta</taxon>
        <taxon>Magnoliopsida</taxon>
        <taxon>eudicotyledons</taxon>
        <taxon>Gunneridae</taxon>
        <taxon>Pentapetalae</taxon>
        <taxon>rosids</taxon>
        <taxon>malvids</taxon>
        <taxon>Malvales</taxon>
        <taxon>Malvaceae</taxon>
        <taxon>Malvoideae</taxon>
        <taxon>Gossypium</taxon>
    </lineage>
</organism>
<sequence>MFYNGLDVNARSILDKVAEGALMNIKYEDEHDRYQQIMDTLNRIESSSTSALSIYGGDKPLFPYINNTTEDVKYIENRCGNPYSNTYNPSRRDHPNLRWSETQRGGNSFNHIKNTNYQPPFLQKP</sequence>
<feature type="compositionally biased region" description="Polar residues" evidence="1">
    <location>
        <begin position="99"/>
        <end position="118"/>
    </location>
</feature>
<dbReference type="EMBL" id="SMMG02000002">
    <property type="protein sequence ID" value="KAA3484273.1"/>
    <property type="molecule type" value="Genomic_DNA"/>
</dbReference>
<dbReference type="AlphaFoldDB" id="A0A5B6WS50"/>
<name>A0A5B6WS50_9ROSI</name>
<reference evidence="3" key="1">
    <citation type="journal article" date="2019" name="Plant Biotechnol. J.">
        <title>Genome sequencing of the Australian wild diploid species Gossypium australe highlights disease resistance and delayed gland morphogenesis.</title>
        <authorList>
            <person name="Cai Y."/>
            <person name="Cai X."/>
            <person name="Wang Q."/>
            <person name="Wang P."/>
            <person name="Zhang Y."/>
            <person name="Cai C."/>
            <person name="Xu Y."/>
            <person name="Wang K."/>
            <person name="Zhou Z."/>
            <person name="Wang C."/>
            <person name="Geng S."/>
            <person name="Li B."/>
            <person name="Dong Q."/>
            <person name="Hou Y."/>
            <person name="Wang H."/>
            <person name="Ai P."/>
            <person name="Liu Z."/>
            <person name="Yi F."/>
            <person name="Sun M."/>
            <person name="An G."/>
            <person name="Cheng J."/>
            <person name="Zhang Y."/>
            <person name="Shi Q."/>
            <person name="Xie Y."/>
            <person name="Shi X."/>
            <person name="Chang Y."/>
            <person name="Huang F."/>
            <person name="Chen Y."/>
            <person name="Hong S."/>
            <person name="Mi L."/>
            <person name="Sun Q."/>
            <person name="Zhang L."/>
            <person name="Zhou B."/>
            <person name="Peng R."/>
            <person name="Zhang X."/>
            <person name="Liu F."/>
        </authorList>
    </citation>
    <scope>NUCLEOTIDE SEQUENCE [LARGE SCALE GENOMIC DNA]</scope>
    <source>
        <strain evidence="3">cv. PA1801</strain>
    </source>
</reference>
<evidence type="ECO:0000313" key="2">
    <source>
        <dbReference type="EMBL" id="KAA3484273.1"/>
    </source>
</evidence>
<evidence type="ECO:0000313" key="3">
    <source>
        <dbReference type="Proteomes" id="UP000325315"/>
    </source>
</evidence>
<protein>
    <submittedName>
        <fullName evidence="2">Retrotransposon gag protein</fullName>
    </submittedName>
</protein>
<dbReference type="OrthoDB" id="1305902at2759"/>
<keyword evidence="3" id="KW-1185">Reference proteome</keyword>
<dbReference type="Proteomes" id="UP000325315">
    <property type="component" value="Unassembled WGS sequence"/>
</dbReference>
<comment type="caution">
    <text evidence="2">The sequence shown here is derived from an EMBL/GenBank/DDBJ whole genome shotgun (WGS) entry which is preliminary data.</text>
</comment>
<proteinExistence type="predicted"/>
<evidence type="ECO:0000256" key="1">
    <source>
        <dbReference type="SAM" id="MobiDB-lite"/>
    </source>
</evidence>
<feature type="region of interest" description="Disordered" evidence="1">
    <location>
        <begin position="83"/>
        <end position="125"/>
    </location>
</feature>
<gene>
    <name evidence="2" type="ORF">EPI10_006366</name>
</gene>